<comment type="caution">
    <text evidence="5">The sequence shown here is derived from an EMBL/GenBank/DDBJ whole genome shotgun (WGS) entry which is preliminary data.</text>
</comment>
<name>A0A0D8J1B8_9FIRM</name>
<reference evidence="6 10" key="3">
    <citation type="submission" date="2019-08" db="EMBL/GenBank/DDBJ databases">
        <title>In-depth cultivation of the pig gut microbiome towards novel bacterial diversity and tailored functional studies.</title>
        <authorList>
            <person name="Wylensek D."/>
            <person name="Hitch T.C.A."/>
            <person name="Clavel T."/>
        </authorList>
    </citation>
    <scope>NUCLEOTIDE SEQUENCE [LARGE SCALE GENOMIC DNA]</scope>
    <source>
        <strain evidence="6 10">WCA3-601-WT-6J</strain>
    </source>
</reference>
<dbReference type="EMBL" id="WMZR01000001">
    <property type="protein sequence ID" value="MTS50126.1"/>
    <property type="molecule type" value="Genomic_DNA"/>
</dbReference>
<dbReference type="Proteomes" id="UP000449193">
    <property type="component" value="Unassembled WGS sequence"/>
</dbReference>
<accession>A0A0D8J1B8</accession>
<dbReference type="PANTHER" id="PTHR10302:SF27">
    <property type="entry name" value="SINGLE-STRANDED DNA-BINDING PROTEIN"/>
    <property type="match status" value="1"/>
</dbReference>
<keyword evidence="1 2" id="KW-0238">DNA-binding</keyword>
<evidence type="ECO:0000256" key="2">
    <source>
        <dbReference type="HAMAP-Rule" id="MF_00984"/>
    </source>
</evidence>
<feature type="region of interest" description="Disordered" evidence="4">
    <location>
        <begin position="104"/>
        <end position="136"/>
    </location>
</feature>
<dbReference type="PANTHER" id="PTHR10302">
    <property type="entry name" value="SINGLE-STRANDED DNA-BINDING PROTEIN"/>
    <property type="match status" value="1"/>
</dbReference>
<dbReference type="Pfam" id="PF00436">
    <property type="entry name" value="SSB"/>
    <property type="match status" value="1"/>
</dbReference>
<dbReference type="EMBL" id="JXXK01000006">
    <property type="protein sequence ID" value="KJF40554.1"/>
    <property type="molecule type" value="Genomic_DNA"/>
</dbReference>
<dbReference type="EMBL" id="WMZU01000003">
    <property type="protein sequence ID" value="MTS26394.1"/>
    <property type="molecule type" value="Genomic_DNA"/>
</dbReference>
<dbReference type="PROSITE" id="PS50935">
    <property type="entry name" value="SSB"/>
    <property type="match status" value="1"/>
</dbReference>
<evidence type="ECO:0000313" key="9">
    <source>
        <dbReference type="Proteomes" id="UP000032483"/>
    </source>
</evidence>
<dbReference type="EMBL" id="VUNJ01000001">
    <property type="protein sequence ID" value="MST90367.1"/>
    <property type="molecule type" value="Genomic_DNA"/>
</dbReference>
<dbReference type="SUPFAM" id="SSF50249">
    <property type="entry name" value="Nucleic acid-binding proteins"/>
    <property type="match status" value="1"/>
</dbReference>
<gene>
    <name evidence="7" type="primary">ssb</name>
    <name evidence="6" type="ORF">FYJ76_00220</name>
    <name evidence="8" type="ORF">GMD52_01030</name>
    <name evidence="7" type="ORF">GMD59_03720</name>
    <name evidence="5" type="ORF">TQ39_06600</name>
</gene>
<evidence type="ECO:0000313" key="11">
    <source>
        <dbReference type="Proteomes" id="UP000449193"/>
    </source>
</evidence>
<dbReference type="Proteomes" id="UP000431913">
    <property type="component" value="Unassembled WGS sequence"/>
</dbReference>
<evidence type="ECO:0000313" key="6">
    <source>
        <dbReference type="EMBL" id="MST90367.1"/>
    </source>
</evidence>
<protein>
    <recommendedName>
        <fullName evidence="2 3">Single-stranded DNA-binding protein</fullName>
        <shortName evidence="2">SSB</shortName>
    </recommendedName>
</protein>
<dbReference type="Gene3D" id="2.40.50.140">
    <property type="entry name" value="Nucleic acid-binding proteins"/>
    <property type="match status" value="1"/>
</dbReference>
<dbReference type="GO" id="GO:0003697">
    <property type="term" value="F:single-stranded DNA binding"/>
    <property type="evidence" value="ECO:0007669"/>
    <property type="project" value="UniProtKB-UniRule"/>
</dbReference>
<dbReference type="CDD" id="cd04496">
    <property type="entry name" value="SSB_OBF"/>
    <property type="match status" value="1"/>
</dbReference>
<evidence type="ECO:0000256" key="3">
    <source>
        <dbReference type="PIRNR" id="PIRNR002070"/>
    </source>
</evidence>
<dbReference type="NCBIfam" id="TIGR00621">
    <property type="entry name" value="ssb"/>
    <property type="match status" value="1"/>
</dbReference>
<dbReference type="PIRSF" id="PIRSF002070">
    <property type="entry name" value="SSB"/>
    <property type="match status" value="1"/>
</dbReference>
<evidence type="ECO:0000256" key="1">
    <source>
        <dbReference type="ARBA" id="ARBA00023125"/>
    </source>
</evidence>
<evidence type="ECO:0000256" key="4">
    <source>
        <dbReference type="SAM" id="MobiDB-lite"/>
    </source>
</evidence>
<comment type="subunit">
    <text evidence="2">Homotetramer.</text>
</comment>
<dbReference type="PATRIC" id="fig|1550024.3.peg.1489"/>
<dbReference type="InterPro" id="IPR011344">
    <property type="entry name" value="ssDNA-bd"/>
</dbReference>
<reference evidence="11 12" key="2">
    <citation type="journal article" date="2019" name="Nat. Med.">
        <title>A library of human gut bacterial isolates paired with longitudinal multiomics data enables mechanistic microbiome research.</title>
        <authorList>
            <person name="Poyet M."/>
            <person name="Groussin M."/>
            <person name="Gibbons S.M."/>
            <person name="Avila-Pacheco J."/>
            <person name="Jiang X."/>
            <person name="Kearney S.M."/>
            <person name="Perrotta A.R."/>
            <person name="Berdy B."/>
            <person name="Zhao S."/>
            <person name="Lieberman T.D."/>
            <person name="Swanson P.K."/>
            <person name="Smith M."/>
            <person name="Roesemann S."/>
            <person name="Alexander J.E."/>
            <person name="Rich S.A."/>
            <person name="Livny J."/>
            <person name="Vlamakis H."/>
            <person name="Clish C."/>
            <person name="Bullock K."/>
            <person name="Deik A."/>
            <person name="Scott J."/>
            <person name="Pierce K.A."/>
            <person name="Xavier R.J."/>
            <person name="Alm E.J."/>
        </authorList>
    </citation>
    <scope>NUCLEOTIDE SEQUENCE [LARGE SCALE GENOMIC DNA]</scope>
    <source>
        <strain evidence="7 12">BIOML-A4</strain>
        <strain evidence="8 11">BIOML-A7</strain>
    </source>
</reference>
<feature type="compositionally biased region" description="Low complexity" evidence="4">
    <location>
        <begin position="118"/>
        <end position="130"/>
    </location>
</feature>
<dbReference type="Proteomes" id="UP000032483">
    <property type="component" value="Unassembled WGS sequence"/>
</dbReference>
<dbReference type="InterPro" id="IPR000424">
    <property type="entry name" value="Primosome_PriB/ssb"/>
</dbReference>
<dbReference type="InterPro" id="IPR012340">
    <property type="entry name" value="NA-bd_OB-fold"/>
</dbReference>
<evidence type="ECO:0000313" key="8">
    <source>
        <dbReference type="EMBL" id="MTS50126.1"/>
    </source>
</evidence>
<evidence type="ECO:0000313" key="10">
    <source>
        <dbReference type="Proteomes" id="UP000431913"/>
    </source>
</evidence>
<comment type="caution">
    <text evidence="2">Lacks conserved residue(s) required for the propagation of feature annotation.</text>
</comment>
<dbReference type="Proteomes" id="UP000472755">
    <property type="component" value="Unassembled WGS sequence"/>
</dbReference>
<dbReference type="GO" id="GO:0006260">
    <property type="term" value="P:DNA replication"/>
    <property type="evidence" value="ECO:0007669"/>
    <property type="project" value="InterPro"/>
</dbReference>
<dbReference type="GeneID" id="42856284"/>
<dbReference type="RefSeq" id="WP_009324760.1">
    <property type="nucleotide sequence ID" value="NZ_CAOJUJ010000005.1"/>
</dbReference>
<dbReference type="AlphaFoldDB" id="A0A0D8J1B8"/>
<organism evidence="5 9">
    <name type="scientific">Ruthenibacterium lactatiformans</name>
    <dbReference type="NCBI Taxonomy" id="1550024"/>
    <lineage>
        <taxon>Bacteria</taxon>
        <taxon>Bacillati</taxon>
        <taxon>Bacillota</taxon>
        <taxon>Clostridia</taxon>
        <taxon>Eubacteriales</taxon>
        <taxon>Oscillospiraceae</taxon>
        <taxon>Ruthenibacterium</taxon>
    </lineage>
</organism>
<dbReference type="GO" id="GO:0009295">
    <property type="term" value="C:nucleoid"/>
    <property type="evidence" value="ECO:0007669"/>
    <property type="project" value="TreeGrafter"/>
</dbReference>
<keyword evidence="9" id="KW-1185">Reference proteome</keyword>
<sequence>MLNVVALMGRLVADPELRHTPNGVATCTFRIAVDRSFVRAGEERKADFIDIVVWRQTAEFVCKYFHKGNLIAVDGSIQTRTYEDKTGNKRYAFEVVANNVHFTGEKSGSTGGQGGYGAPAPMQAPAARPAPAEPVSYAAGSADDFAVIDDNEDLPF</sequence>
<evidence type="ECO:0000313" key="5">
    <source>
        <dbReference type="EMBL" id="KJF40554.1"/>
    </source>
</evidence>
<proteinExistence type="inferred from homology"/>
<reference evidence="5" key="1">
    <citation type="submission" date="2015-02" db="EMBL/GenBank/DDBJ databases">
        <title>A novel member of the family Ruminococcaceae isolated from human feces.</title>
        <authorList>
            <person name="Shkoporov A.N."/>
            <person name="Chaplin A.V."/>
            <person name="Motuzova O.V."/>
            <person name="Kafarskaia L.I."/>
            <person name="Khokhlova E.V."/>
            <person name="Efimov B.A."/>
        </authorList>
    </citation>
    <scope>NUCLEOTIDE SEQUENCE [LARGE SCALE GENOMIC DNA]</scope>
    <source>
        <strain evidence="5">585-1</strain>
    </source>
</reference>
<dbReference type="HAMAP" id="MF_00984">
    <property type="entry name" value="SSB"/>
    <property type="match status" value="1"/>
</dbReference>
<evidence type="ECO:0000313" key="12">
    <source>
        <dbReference type="Proteomes" id="UP000472755"/>
    </source>
</evidence>
<evidence type="ECO:0000313" key="7">
    <source>
        <dbReference type="EMBL" id="MTS26394.1"/>
    </source>
</evidence>